<evidence type="ECO:0000256" key="5">
    <source>
        <dbReference type="ARBA" id="ARBA00023125"/>
    </source>
</evidence>
<dbReference type="GO" id="GO:0000981">
    <property type="term" value="F:DNA-binding transcription factor activity, RNA polymerase II-specific"/>
    <property type="evidence" value="ECO:0007669"/>
    <property type="project" value="TreeGrafter"/>
</dbReference>
<dbReference type="Proteomes" id="UP000824782">
    <property type="component" value="Unassembled WGS sequence"/>
</dbReference>
<dbReference type="EMBL" id="WNYA01000008">
    <property type="protein sequence ID" value="KAG8558064.1"/>
    <property type="molecule type" value="Genomic_DNA"/>
</dbReference>
<evidence type="ECO:0000256" key="12">
    <source>
        <dbReference type="SAM" id="MobiDB-lite"/>
    </source>
</evidence>
<name>A0AAV7A9A0_ENGPU</name>
<organism evidence="14 15">
    <name type="scientific">Engystomops pustulosus</name>
    <name type="common">Tungara frog</name>
    <name type="synonym">Physalaemus pustulosus</name>
    <dbReference type="NCBI Taxonomy" id="76066"/>
    <lineage>
        <taxon>Eukaryota</taxon>
        <taxon>Metazoa</taxon>
        <taxon>Chordata</taxon>
        <taxon>Craniata</taxon>
        <taxon>Vertebrata</taxon>
        <taxon>Euteleostomi</taxon>
        <taxon>Amphibia</taxon>
        <taxon>Batrachia</taxon>
        <taxon>Anura</taxon>
        <taxon>Neobatrachia</taxon>
        <taxon>Hyloidea</taxon>
        <taxon>Leptodactylidae</taxon>
        <taxon>Leiuperinae</taxon>
        <taxon>Engystomops</taxon>
    </lineage>
</organism>
<dbReference type="FunFam" id="4.10.280.10:FF:000065">
    <property type="entry name" value="class A basic helix-loop-helix protein 15"/>
    <property type="match status" value="1"/>
</dbReference>
<dbReference type="InterPro" id="IPR011598">
    <property type="entry name" value="bHLH_dom"/>
</dbReference>
<feature type="region of interest" description="Disordered" evidence="12">
    <location>
        <begin position="1"/>
        <end position="79"/>
    </location>
</feature>
<evidence type="ECO:0000256" key="8">
    <source>
        <dbReference type="ARBA" id="ARBA00064489"/>
    </source>
</evidence>
<keyword evidence="3" id="KW-0597">Phosphoprotein</keyword>
<evidence type="ECO:0000256" key="9">
    <source>
        <dbReference type="ARBA" id="ARBA00067368"/>
    </source>
</evidence>
<evidence type="ECO:0000256" key="7">
    <source>
        <dbReference type="ARBA" id="ARBA00023242"/>
    </source>
</evidence>
<dbReference type="GO" id="GO:0061564">
    <property type="term" value="P:axon development"/>
    <property type="evidence" value="ECO:0007669"/>
    <property type="project" value="TreeGrafter"/>
</dbReference>
<comment type="subunit">
    <text evidence="8">Forms homodimers or heterodimers with TCF3 gene products E12 and E47. These dimers bind to the E-box site, however, heterodimer with MYOD1 does not bind target DNA.</text>
</comment>
<evidence type="ECO:0000256" key="2">
    <source>
        <dbReference type="ARBA" id="ARBA00022491"/>
    </source>
</evidence>
<dbReference type="SMART" id="SM00353">
    <property type="entry name" value="HLH"/>
    <property type="match status" value="1"/>
</dbReference>
<evidence type="ECO:0000313" key="14">
    <source>
        <dbReference type="EMBL" id="KAG8558064.1"/>
    </source>
</evidence>
<dbReference type="GO" id="GO:0070888">
    <property type="term" value="F:E-box binding"/>
    <property type="evidence" value="ECO:0007669"/>
    <property type="project" value="TreeGrafter"/>
</dbReference>
<evidence type="ECO:0000259" key="13">
    <source>
        <dbReference type="PROSITE" id="PS50888"/>
    </source>
</evidence>
<evidence type="ECO:0000256" key="1">
    <source>
        <dbReference type="ARBA" id="ARBA00004123"/>
    </source>
</evidence>
<dbReference type="Gene3D" id="4.10.280.10">
    <property type="entry name" value="Helix-loop-helix DNA-binding domain"/>
    <property type="match status" value="1"/>
</dbReference>
<dbReference type="PANTHER" id="PTHR19290">
    <property type="entry name" value="BASIC HELIX-LOOP-HELIX PROTEIN NEUROGENIN-RELATED"/>
    <property type="match status" value="1"/>
</dbReference>
<dbReference type="GO" id="GO:0005634">
    <property type="term" value="C:nucleus"/>
    <property type="evidence" value="ECO:0007669"/>
    <property type="project" value="UniProtKB-SubCell"/>
</dbReference>
<keyword evidence="2" id="KW-0678">Repressor</keyword>
<evidence type="ECO:0000256" key="4">
    <source>
        <dbReference type="ARBA" id="ARBA00023015"/>
    </source>
</evidence>
<dbReference type="Pfam" id="PF00010">
    <property type="entry name" value="HLH"/>
    <property type="match status" value="1"/>
</dbReference>
<feature type="compositionally biased region" description="Basic and acidic residues" evidence="12">
    <location>
        <begin position="65"/>
        <end position="79"/>
    </location>
</feature>
<dbReference type="InterPro" id="IPR050359">
    <property type="entry name" value="bHLH_transcription_factors"/>
</dbReference>
<feature type="compositionally biased region" description="Acidic residues" evidence="12">
    <location>
        <begin position="15"/>
        <end position="34"/>
    </location>
</feature>
<dbReference type="GO" id="GO:0045944">
    <property type="term" value="P:positive regulation of transcription by RNA polymerase II"/>
    <property type="evidence" value="ECO:0007669"/>
    <property type="project" value="TreeGrafter"/>
</dbReference>
<gene>
    <name evidence="14" type="ORF">GDO81_016842</name>
</gene>
<evidence type="ECO:0000256" key="10">
    <source>
        <dbReference type="ARBA" id="ARBA00076138"/>
    </source>
</evidence>
<proteinExistence type="predicted"/>
<keyword evidence="7" id="KW-0539">Nucleus</keyword>
<feature type="domain" description="BHLH" evidence="13">
    <location>
        <begin position="70"/>
        <end position="122"/>
    </location>
</feature>
<accession>A0AAV7A9A0</accession>
<dbReference type="CDD" id="cd19711">
    <property type="entry name" value="bHLH_TS_MIST1"/>
    <property type="match status" value="1"/>
</dbReference>
<protein>
    <recommendedName>
        <fullName evidence="9">Class A basic helix-loop-helix protein 15</fullName>
    </recommendedName>
    <alternativeName>
        <fullName evidence="11">Class B basic helix-loop-helix protein 8</fullName>
    </alternativeName>
    <alternativeName>
        <fullName evidence="10">Muscle, intestine and stomach expression 1</fullName>
    </alternativeName>
</protein>
<feature type="compositionally biased region" description="Basic and acidic residues" evidence="12">
    <location>
        <begin position="35"/>
        <end position="50"/>
    </location>
</feature>
<dbReference type="AlphaFoldDB" id="A0AAV7A9A0"/>
<dbReference type="GO" id="GO:0007423">
    <property type="term" value="P:sensory organ development"/>
    <property type="evidence" value="ECO:0007669"/>
    <property type="project" value="TreeGrafter"/>
</dbReference>
<keyword evidence="15" id="KW-1185">Reference proteome</keyword>
<reference evidence="14" key="1">
    <citation type="thesis" date="2020" institute="ProQuest LLC" country="789 East Eisenhower Parkway, Ann Arbor, MI, USA">
        <title>Comparative Genomics and Chromosome Evolution.</title>
        <authorList>
            <person name="Mudd A.B."/>
        </authorList>
    </citation>
    <scope>NUCLEOTIDE SEQUENCE</scope>
    <source>
        <strain evidence="14">237g6f4</strain>
        <tissue evidence="14">Blood</tissue>
    </source>
</reference>
<comment type="subcellular location">
    <subcellularLocation>
        <location evidence="1">Nucleus</location>
    </subcellularLocation>
</comment>
<dbReference type="GO" id="GO:0046983">
    <property type="term" value="F:protein dimerization activity"/>
    <property type="evidence" value="ECO:0007669"/>
    <property type="project" value="InterPro"/>
</dbReference>
<dbReference type="SUPFAM" id="SSF47459">
    <property type="entry name" value="HLH, helix-loop-helix DNA-binding domain"/>
    <property type="match status" value="1"/>
</dbReference>
<keyword evidence="5" id="KW-0238">DNA-binding</keyword>
<dbReference type="PANTHER" id="PTHR19290:SF160">
    <property type="entry name" value="CLASS A BASIC HELIX-LOOP-HELIX PROTEIN 15"/>
    <property type="match status" value="1"/>
</dbReference>
<keyword evidence="4" id="KW-0805">Transcription regulation</keyword>
<evidence type="ECO:0000256" key="3">
    <source>
        <dbReference type="ARBA" id="ARBA00022553"/>
    </source>
</evidence>
<dbReference type="PROSITE" id="PS50888">
    <property type="entry name" value="BHLH"/>
    <property type="match status" value="1"/>
</dbReference>
<dbReference type="InterPro" id="IPR036638">
    <property type="entry name" value="HLH_DNA-bd_sf"/>
</dbReference>
<evidence type="ECO:0000313" key="15">
    <source>
        <dbReference type="Proteomes" id="UP000824782"/>
    </source>
</evidence>
<comment type="caution">
    <text evidence="14">The sequence shown here is derived from an EMBL/GenBank/DDBJ whole genome shotgun (WGS) entry which is preliminary data.</text>
</comment>
<keyword evidence="6" id="KW-0804">Transcription</keyword>
<evidence type="ECO:0000256" key="11">
    <source>
        <dbReference type="ARBA" id="ARBA00077672"/>
    </source>
</evidence>
<sequence>MKTNPRSTRRRLEIELDDDESPEQQTSSEDEDENDKCYVYKEKNKSKNLEPGKSGNRRKRPSPLGKEHSVRRLESNERERQRMHKLNNAFQALREVIPHVRAEKKLSKIETLTLAKNYINTLTATILNMSNGCLPGAPNTETGSGGGKLYQHYQQQHGEEDNDEHLEKYSTQIHSFRQGS</sequence>
<evidence type="ECO:0000256" key="6">
    <source>
        <dbReference type="ARBA" id="ARBA00023163"/>
    </source>
</evidence>